<keyword evidence="3" id="KW-1185">Reference proteome</keyword>
<organism evidence="2 3">
    <name type="scientific">Thiopseudomonas alkaliphila</name>
    <dbReference type="NCBI Taxonomy" id="1697053"/>
    <lineage>
        <taxon>Bacteria</taxon>
        <taxon>Pseudomonadati</taxon>
        <taxon>Pseudomonadota</taxon>
        <taxon>Gammaproteobacteria</taxon>
        <taxon>Pseudomonadales</taxon>
        <taxon>Pseudomonadaceae</taxon>
        <taxon>Thiopseudomonas</taxon>
    </lineage>
</organism>
<evidence type="ECO:0008006" key="4">
    <source>
        <dbReference type="Google" id="ProtNLM"/>
    </source>
</evidence>
<evidence type="ECO:0000313" key="2">
    <source>
        <dbReference type="EMBL" id="AKX59092.1"/>
    </source>
</evidence>
<keyword evidence="1" id="KW-1133">Transmembrane helix</keyword>
<feature type="transmembrane region" description="Helical" evidence="1">
    <location>
        <begin position="90"/>
        <end position="118"/>
    </location>
</feature>
<reference evidence="2 3" key="1">
    <citation type="journal article" date="2015" name="Genome Announc.">
        <title>Genome Sequences of Oblitimonas alkaliphila gen. nov. sp. nov. (Proposed), a Novel Bacterium of the Pseudomonadaceae Family.</title>
        <authorList>
            <person name="Lauer A.C."/>
            <person name="Nicholson A.C."/>
            <person name="Humrighouse B.W."/>
            <person name="Emery B."/>
            <person name="Drobish A."/>
            <person name="Juieng P."/>
            <person name="Loparev V."/>
            <person name="McQuiston J.R."/>
        </authorList>
    </citation>
    <scope>NUCLEOTIDE SEQUENCE [LARGE SCALE GENOMIC DNA]</scope>
    <source>
        <strain evidence="2 3">E5571</strain>
    </source>
</reference>
<accession>A0A0K1XD49</accession>
<dbReference type="EMBL" id="CP012365">
    <property type="protein sequence ID" value="AKX59092.1"/>
    <property type="molecule type" value="Genomic_DNA"/>
</dbReference>
<evidence type="ECO:0000313" key="3">
    <source>
        <dbReference type="Proteomes" id="UP000063953"/>
    </source>
</evidence>
<dbReference type="AlphaFoldDB" id="A0A0K1XD49"/>
<protein>
    <recommendedName>
        <fullName evidence="4">DUF2946 domain-containing protein</fullName>
    </recommendedName>
</protein>
<dbReference type="InterPro" id="IPR021333">
    <property type="entry name" value="DUF2946"/>
</dbReference>
<gene>
    <name evidence="2" type="ORF">AKN88_03440</name>
</gene>
<dbReference type="Pfam" id="PF11162">
    <property type="entry name" value="DUF2946"/>
    <property type="match status" value="1"/>
</dbReference>
<keyword evidence="1" id="KW-0472">Membrane</keyword>
<sequence>MNNRLHRLAFWLGLIAVVLMHVGPVISGALAGTVTSANLSYVQWVQTLEQDLHCTEVVPGTGSSLSSEVDYHALMGHNTAQTGLEWLDELLLLCGYCELLTLSPLLIIALCIVLATAFRAKNPIPYQALFIPSMPDAGIRLSRAPPVLFA</sequence>
<keyword evidence="1" id="KW-0812">Transmembrane</keyword>
<evidence type="ECO:0000256" key="1">
    <source>
        <dbReference type="SAM" id="Phobius"/>
    </source>
</evidence>
<name>A0A0K1XD49_9GAMM</name>
<dbReference type="PATRIC" id="fig|1698449.3.peg.686"/>
<dbReference type="RefSeq" id="WP_053100108.1">
    <property type="nucleotide sequence ID" value="NZ_CP012365.1"/>
</dbReference>
<dbReference type="Proteomes" id="UP000063953">
    <property type="component" value="Chromosome"/>
</dbReference>
<proteinExistence type="predicted"/>